<dbReference type="Proteomes" id="UP001327560">
    <property type="component" value="Chromosome 7"/>
</dbReference>
<dbReference type="Gene3D" id="1.20.5.4130">
    <property type="match status" value="1"/>
</dbReference>
<keyword evidence="8" id="KW-1185">Reference proteome</keyword>
<dbReference type="AlphaFoldDB" id="A0AAQ3KU00"/>
<evidence type="ECO:0000313" key="8">
    <source>
        <dbReference type="Proteomes" id="UP001327560"/>
    </source>
</evidence>
<name>A0AAQ3KU00_9LILI</name>
<comment type="similarity">
    <text evidence="1">Belongs to the disease resistance NB-LRR family.</text>
</comment>
<proteinExistence type="inferred from homology"/>
<reference evidence="7 8" key="1">
    <citation type="submission" date="2023-10" db="EMBL/GenBank/DDBJ databases">
        <title>Chromosome-scale genome assembly provides insights into flower coloration mechanisms of Canna indica.</title>
        <authorList>
            <person name="Li C."/>
        </authorList>
    </citation>
    <scope>NUCLEOTIDE SEQUENCE [LARGE SCALE GENOMIC DNA]</scope>
    <source>
        <tissue evidence="7">Flower</tissue>
    </source>
</reference>
<sequence>MDVPSYITVGGWFIQVIFDKYLSSQLQTWATNSGIGEDLDKLRIAMLRVQSVLSCAEKTRSEGILGWMKELRDVSYDAEDLLDELEYCRLQQQLDAESSSPFLPITKSTFSHYLNAGIAIY</sequence>
<evidence type="ECO:0000256" key="4">
    <source>
        <dbReference type="ARBA" id="ARBA00022741"/>
    </source>
</evidence>
<evidence type="ECO:0000313" key="7">
    <source>
        <dbReference type="EMBL" id="WOL15147.1"/>
    </source>
</evidence>
<evidence type="ECO:0000256" key="1">
    <source>
        <dbReference type="ARBA" id="ARBA00008894"/>
    </source>
</evidence>
<accession>A0AAQ3KU00</accession>
<gene>
    <name evidence="7" type="ORF">Cni_G23928</name>
</gene>
<evidence type="ECO:0000256" key="5">
    <source>
        <dbReference type="ARBA" id="ARBA00022821"/>
    </source>
</evidence>
<keyword evidence="5" id="KW-0611">Plant defense</keyword>
<keyword evidence="4" id="KW-0547">Nucleotide-binding</keyword>
<evidence type="ECO:0000256" key="2">
    <source>
        <dbReference type="ARBA" id="ARBA00022614"/>
    </source>
</evidence>
<dbReference type="GO" id="GO:0000166">
    <property type="term" value="F:nucleotide binding"/>
    <property type="evidence" value="ECO:0007669"/>
    <property type="project" value="UniProtKB-KW"/>
</dbReference>
<protein>
    <submittedName>
        <fullName evidence="7">Disease resistance protein RGA3</fullName>
    </submittedName>
</protein>
<organism evidence="7 8">
    <name type="scientific">Canna indica</name>
    <name type="common">Indian-shot</name>
    <dbReference type="NCBI Taxonomy" id="4628"/>
    <lineage>
        <taxon>Eukaryota</taxon>
        <taxon>Viridiplantae</taxon>
        <taxon>Streptophyta</taxon>
        <taxon>Embryophyta</taxon>
        <taxon>Tracheophyta</taxon>
        <taxon>Spermatophyta</taxon>
        <taxon>Magnoliopsida</taxon>
        <taxon>Liliopsida</taxon>
        <taxon>Zingiberales</taxon>
        <taxon>Cannaceae</taxon>
        <taxon>Canna</taxon>
    </lineage>
</organism>
<keyword evidence="2" id="KW-0433">Leucine-rich repeat</keyword>
<dbReference type="InterPro" id="IPR041118">
    <property type="entry name" value="Rx_N"/>
</dbReference>
<feature type="domain" description="Disease resistance N-terminal" evidence="6">
    <location>
        <begin position="14"/>
        <end position="98"/>
    </location>
</feature>
<dbReference type="Pfam" id="PF18052">
    <property type="entry name" value="Rx_N"/>
    <property type="match status" value="1"/>
</dbReference>
<evidence type="ECO:0000259" key="6">
    <source>
        <dbReference type="Pfam" id="PF18052"/>
    </source>
</evidence>
<evidence type="ECO:0000256" key="3">
    <source>
        <dbReference type="ARBA" id="ARBA00022737"/>
    </source>
</evidence>
<dbReference type="EMBL" id="CP136896">
    <property type="protein sequence ID" value="WOL15147.1"/>
    <property type="molecule type" value="Genomic_DNA"/>
</dbReference>
<dbReference type="GO" id="GO:0006952">
    <property type="term" value="P:defense response"/>
    <property type="evidence" value="ECO:0007669"/>
    <property type="project" value="UniProtKB-KW"/>
</dbReference>
<keyword evidence="3" id="KW-0677">Repeat</keyword>